<dbReference type="EMBL" id="MHCZ01000003">
    <property type="protein sequence ID" value="OGY30425.1"/>
    <property type="molecule type" value="Genomic_DNA"/>
</dbReference>
<accession>A0A1G1WRP5</accession>
<dbReference type="Proteomes" id="UP000178068">
    <property type="component" value="Unassembled WGS sequence"/>
</dbReference>
<gene>
    <name evidence="1" type="ORF">A3F35_01730</name>
</gene>
<proteinExistence type="predicted"/>
<evidence type="ECO:0000313" key="1">
    <source>
        <dbReference type="EMBL" id="OGY30425.1"/>
    </source>
</evidence>
<organism evidence="1 2">
    <name type="scientific">Candidatus Woykebacteria bacterium RIFCSPHIGHO2_12_FULL_45_10</name>
    <dbReference type="NCBI Taxonomy" id="1802603"/>
    <lineage>
        <taxon>Bacteria</taxon>
        <taxon>Candidatus Woykeibacteriota</taxon>
    </lineage>
</organism>
<sequence length="98" mass="11485">MPKIKIKSQQNNLGWHFKVVLESEGYFEFNVTMDKDFYSRLSTRVEPDIVIEKCFEALLSREPLQKILPEFDIATVERYFPNIMGEIQQKLALTAEEA</sequence>
<comment type="caution">
    <text evidence="1">The sequence shown here is derived from an EMBL/GenBank/DDBJ whole genome shotgun (WGS) entry which is preliminary data.</text>
</comment>
<evidence type="ECO:0000313" key="2">
    <source>
        <dbReference type="Proteomes" id="UP000178068"/>
    </source>
</evidence>
<protein>
    <submittedName>
        <fullName evidence="1">Uncharacterized protein</fullName>
    </submittedName>
</protein>
<name>A0A1G1WRP5_9BACT</name>
<dbReference type="AlphaFoldDB" id="A0A1G1WRP5"/>
<reference evidence="1 2" key="1">
    <citation type="journal article" date="2016" name="Nat. Commun.">
        <title>Thousands of microbial genomes shed light on interconnected biogeochemical processes in an aquifer system.</title>
        <authorList>
            <person name="Anantharaman K."/>
            <person name="Brown C.T."/>
            <person name="Hug L.A."/>
            <person name="Sharon I."/>
            <person name="Castelle C.J."/>
            <person name="Probst A.J."/>
            <person name="Thomas B.C."/>
            <person name="Singh A."/>
            <person name="Wilkins M.J."/>
            <person name="Karaoz U."/>
            <person name="Brodie E.L."/>
            <person name="Williams K.H."/>
            <person name="Hubbard S.S."/>
            <person name="Banfield J.F."/>
        </authorList>
    </citation>
    <scope>NUCLEOTIDE SEQUENCE [LARGE SCALE GENOMIC DNA]</scope>
</reference>